<feature type="signal peptide" evidence="2">
    <location>
        <begin position="1"/>
        <end position="27"/>
    </location>
</feature>
<accession>A0A6J4QMW3</accession>
<dbReference type="InterPro" id="IPR005181">
    <property type="entry name" value="SASA"/>
</dbReference>
<dbReference type="InterPro" id="IPR039329">
    <property type="entry name" value="SIAE"/>
</dbReference>
<dbReference type="InterPro" id="IPR036514">
    <property type="entry name" value="SGNH_hydro_sf"/>
</dbReference>
<dbReference type="Gene3D" id="3.40.50.1110">
    <property type="entry name" value="SGNH hydrolase"/>
    <property type="match status" value="1"/>
</dbReference>
<organism evidence="4">
    <name type="scientific">uncultured Phycisphaerae bacterium</name>
    <dbReference type="NCBI Taxonomy" id="904963"/>
    <lineage>
        <taxon>Bacteria</taxon>
        <taxon>Pseudomonadati</taxon>
        <taxon>Planctomycetota</taxon>
        <taxon>Phycisphaerae</taxon>
        <taxon>environmental samples</taxon>
    </lineage>
</organism>
<dbReference type="InterPro" id="IPR013783">
    <property type="entry name" value="Ig-like_fold"/>
</dbReference>
<dbReference type="PANTHER" id="PTHR22901">
    <property type="entry name" value="SIALATE O-ACETYLESTERASE"/>
    <property type="match status" value="1"/>
</dbReference>
<dbReference type="GO" id="GO:0001681">
    <property type="term" value="F:sialate O-acetylesterase activity"/>
    <property type="evidence" value="ECO:0007669"/>
    <property type="project" value="InterPro"/>
</dbReference>
<protein>
    <submittedName>
        <fullName evidence="4">Sialic acid-specific 9-O-acetylesterase</fullName>
    </submittedName>
</protein>
<dbReference type="SUPFAM" id="SSF52266">
    <property type="entry name" value="SGNH hydrolase"/>
    <property type="match status" value="1"/>
</dbReference>
<gene>
    <name evidence="4" type="ORF">AVDCRST_MAG64-4422</name>
</gene>
<evidence type="ECO:0000313" key="4">
    <source>
        <dbReference type="EMBL" id="CAA9444455.1"/>
    </source>
</evidence>
<keyword evidence="2" id="KW-0732">Signal</keyword>
<feature type="domain" description="Sialate O-acetylesterase" evidence="3">
    <location>
        <begin position="110"/>
        <end position="235"/>
    </location>
</feature>
<dbReference type="AlphaFoldDB" id="A0A6J4QMW3"/>
<dbReference type="GO" id="GO:0005975">
    <property type="term" value="P:carbohydrate metabolic process"/>
    <property type="evidence" value="ECO:0007669"/>
    <property type="project" value="TreeGrafter"/>
</dbReference>
<dbReference type="PANTHER" id="PTHR22901:SF0">
    <property type="entry name" value="SIALATE O-ACETYLESTERASE"/>
    <property type="match status" value="1"/>
</dbReference>
<proteinExistence type="predicted"/>
<dbReference type="EMBL" id="CADCUQ010001038">
    <property type="protein sequence ID" value="CAA9444455.1"/>
    <property type="molecule type" value="Genomic_DNA"/>
</dbReference>
<name>A0A6J4QMW3_9BACT</name>
<dbReference type="Pfam" id="PF03629">
    <property type="entry name" value="SASA"/>
    <property type="match status" value="2"/>
</dbReference>
<evidence type="ECO:0000256" key="2">
    <source>
        <dbReference type="SAM" id="SignalP"/>
    </source>
</evidence>
<sequence>MTQRNCWRRILAVAFGCAALCASAARADVKLAGVFTEHMVLQQGIPAPVWGTAAPNEQVTVTVAGQTAQATADAAGKWVAKVPPLKAGGPHELVAKGANEVKVADVMVGEVWIASGQSNMEWAVASGSATDQEKASANYPAVRMFTVQKSVTGKPAADVATPNNAGWVVCTPQSVNAFSAVGYFFAKELHKSLNVPVGIIHTSWGGTPAESWARPDALAADPELKPILDRWAQALAAYPQQVDAWRQAADQADAQGLPVPGAPQDPRSNPWRAGGLYNAMIAPLVPYGIKGAIWYQGESNASRAYQYRKLLPAMIKTWRDAWGQGEFPFLIVQLANFTPPPAEPGDSDWAELREAQAMTAKQPNNGLAVAIDIGDAADIHPRNKEDVGKRLAYVALNRTYGKSDVVPSGPEYESMAVESDKVRLKFKHAAGLAAKGGGAVKGFAVAGEDKKWHWADATIDGESVVVRSDKVARPVAVRYAWAHNPPTNLYNAAGLPAAPFRTDDWKGVTADAR</sequence>
<keyword evidence="1" id="KW-0378">Hydrolase</keyword>
<reference evidence="4" key="1">
    <citation type="submission" date="2020-02" db="EMBL/GenBank/DDBJ databases">
        <authorList>
            <person name="Meier V. D."/>
        </authorList>
    </citation>
    <scope>NUCLEOTIDE SEQUENCE</scope>
    <source>
        <strain evidence="4">AVDCRST_MAG64</strain>
    </source>
</reference>
<feature type="domain" description="Sialate O-acetylesterase" evidence="3">
    <location>
        <begin position="274"/>
        <end position="394"/>
    </location>
</feature>
<evidence type="ECO:0000256" key="1">
    <source>
        <dbReference type="ARBA" id="ARBA00022801"/>
    </source>
</evidence>
<dbReference type="Gene3D" id="2.60.40.10">
    <property type="entry name" value="Immunoglobulins"/>
    <property type="match status" value="1"/>
</dbReference>
<feature type="chain" id="PRO_5026920857" evidence="2">
    <location>
        <begin position="28"/>
        <end position="513"/>
    </location>
</feature>
<evidence type="ECO:0000259" key="3">
    <source>
        <dbReference type="Pfam" id="PF03629"/>
    </source>
</evidence>